<proteinExistence type="predicted"/>
<dbReference type="Pfam" id="PF09954">
    <property type="entry name" value="DUF2188"/>
    <property type="match status" value="1"/>
</dbReference>
<evidence type="ECO:0000313" key="2">
    <source>
        <dbReference type="EMBL" id="QDF71795.1"/>
    </source>
</evidence>
<reference evidence="2 3" key="1">
    <citation type="submission" date="2019-06" db="EMBL/GenBank/DDBJ databases">
        <title>Whole geneome sequnce of Mycobacteroides chelonae M77 isolated from bovine milk from Meghalaya, India.</title>
        <authorList>
            <person name="Vise E."/>
            <person name="Das S."/>
            <person name="Garg A."/>
            <person name="Ghatak S."/>
            <person name="Shakuntala I."/>
            <person name="Milton A.A.P."/>
            <person name="Karam A."/>
            <person name="Sanjukta R."/>
            <person name="Puro K."/>
            <person name="Sen A."/>
        </authorList>
    </citation>
    <scope>NUCLEOTIDE SEQUENCE [LARGE SCALE GENOMIC DNA]</scope>
    <source>
        <strain evidence="2 3">M77</strain>
    </source>
</reference>
<dbReference type="RefSeq" id="WP_030097020.1">
    <property type="nucleotide sequence ID" value="NZ_CP041150.1"/>
</dbReference>
<dbReference type="Proteomes" id="UP000317728">
    <property type="component" value="Chromosome"/>
</dbReference>
<organism evidence="2 3">
    <name type="scientific">Mycobacteroides chelonae</name>
    <name type="common">Mycobacterium chelonae</name>
    <dbReference type="NCBI Taxonomy" id="1774"/>
    <lineage>
        <taxon>Bacteria</taxon>
        <taxon>Bacillati</taxon>
        <taxon>Actinomycetota</taxon>
        <taxon>Actinomycetes</taxon>
        <taxon>Mycobacteriales</taxon>
        <taxon>Mycobacteriaceae</taxon>
        <taxon>Mycobacteroides</taxon>
    </lineage>
</organism>
<name>A0AB73U5G8_MYCCH</name>
<dbReference type="InterPro" id="IPR018691">
    <property type="entry name" value="DUF2188"/>
</dbReference>
<evidence type="ECO:0000313" key="3">
    <source>
        <dbReference type="Proteomes" id="UP000317728"/>
    </source>
</evidence>
<feature type="region of interest" description="Disordered" evidence="1">
    <location>
        <begin position="1"/>
        <end position="38"/>
    </location>
</feature>
<dbReference type="EMBL" id="CP041150">
    <property type="protein sequence ID" value="QDF71795.1"/>
    <property type="molecule type" value="Genomic_DNA"/>
</dbReference>
<accession>A0AB73U5G8</accession>
<gene>
    <name evidence="2" type="ORF">FJK96_17630</name>
</gene>
<protein>
    <submittedName>
        <fullName evidence="2">DUF2188 domain-containing protein</fullName>
    </submittedName>
</protein>
<sequence length="80" mass="8456">MASKPNARHVVPNPKGGWDVKKPGATRASAHLDTQQQAADRAETILRNDGGGELRVHGRDGAIREANTVPPGNDPFPPKG</sequence>
<evidence type="ECO:0000256" key="1">
    <source>
        <dbReference type="SAM" id="MobiDB-lite"/>
    </source>
</evidence>
<dbReference type="AlphaFoldDB" id="A0AB73U5G8"/>